<sequence>MGHMKKLISEHNKIRLEHNWLMIAKSNILNSDIRNLFKNIKLRMDTNIKIAIPKIDHNQCDIYEIYDPGLEADIKINKIGLDSYGNLTYFNKNISFYESRKNMTGVLIRAGDRVNYTFSSTIEILNELRHRELGTFGKFHFQLFLILLNIHNFHYNTTIRTDWFGNSSSGIEAGISQSLYQNQIDISSAGGILRAARMHFYDYLLPYYKFRSCFFFRNPGIREIGTDVLKPFSLKTWYYTLGAIFLTGMATKAAYWVDQRFLNSNMRYTFFTSFLITISILTQQGT</sequence>
<keyword evidence="10" id="KW-1185">Reference proteome</keyword>
<evidence type="ECO:0000256" key="7">
    <source>
        <dbReference type="ARBA" id="ARBA00023180"/>
    </source>
</evidence>
<evidence type="ECO:0000256" key="4">
    <source>
        <dbReference type="ARBA" id="ARBA00022989"/>
    </source>
</evidence>
<dbReference type="GO" id="GO:0005886">
    <property type="term" value="C:plasma membrane"/>
    <property type="evidence" value="ECO:0007669"/>
    <property type="project" value="UniProtKB-SubCell"/>
</dbReference>
<dbReference type="AlphaFoldDB" id="A0AAV8XFF6"/>
<organism evidence="9 10">
    <name type="scientific">Rhamnusium bicolor</name>
    <dbReference type="NCBI Taxonomy" id="1586634"/>
    <lineage>
        <taxon>Eukaryota</taxon>
        <taxon>Metazoa</taxon>
        <taxon>Ecdysozoa</taxon>
        <taxon>Arthropoda</taxon>
        <taxon>Hexapoda</taxon>
        <taxon>Insecta</taxon>
        <taxon>Pterygota</taxon>
        <taxon>Neoptera</taxon>
        <taxon>Endopterygota</taxon>
        <taxon>Coleoptera</taxon>
        <taxon>Polyphaga</taxon>
        <taxon>Cucujiformia</taxon>
        <taxon>Chrysomeloidea</taxon>
        <taxon>Cerambycidae</taxon>
        <taxon>Lepturinae</taxon>
        <taxon>Rhagiini</taxon>
        <taxon>Rhamnusium</taxon>
    </lineage>
</organism>
<protein>
    <recommendedName>
        <fullName evidence="8">Ionotropic receptor 75a N-terminal domain-containing protein</fullName>
    </recommendedName>
</protein>
<dbReference type="PANTHER" id="PTHR42643">
    <property type="entry name" value="IONOTROPIC RECEPTOR 20A-RELATED"/>
    <property type="match status" value="1"/>
</dbReference>
<evidence type="ECO:0000256" key="3">
    <source>
        <dbReference type="ARBA" id="ARBA00022692"/>
    </source>
</evidence>
<evidence type="ECO:0000313" key="10">
    <source>
        <dbReference type="Proteomes" id="UP001162156"/>
    </source>
</evidence>
<evidence type="ECO:0000259" key="8">
    <source>
        <dbReference type="Pfam" id="PF24576"/>
    </source>
</evidence>
<proteinExistence type="predicted"/>
<dbReference type="Pfam" id="PF24576">
    <property type="entry name" value="IR75A_N"/>
    <property type="match status" value="1"/>
</dbReference>
<keyword evidence="5" id="KW-0472">Membrane</keyword>
<dbReference type="InterPro" id="IPR057074">
    <property type="entry name" value="IR75A_N"/>
</dbReference>
<evidence type="ECO:0000313" key="9">
    <source>
        <dbReference type="EMBL" id="KAJ8936768.1"/>
    </source>
</evidence>
<evidence type="ECO:0000256" key="1">
    <source>
        <dbReference type="ARBA" id="ARBA00004651"/>
    </source>
</evidence>
<comment type="caution">
    <text evidence="9">The sequence shown here is derived from an EMBL/GenBank/DDBJ whole genome shotgun (WGS) entry which is preliminary data.</text>
</comment>
<keyword evidence="2" id="KW-1003">Cell membrane</keyword>
<comment type="subcellular location">
    <subcellularLocation>
        <location evidence="1">Cell membrane</location>
        <topology evidence="1">Multi-pass membrane protein</topology>
    </subcellularLocation>
</comment>
<name>A0AAV8XFF6_9CUCU</name>
<evidence type="ECO:0000256" key="6">
    <source>
        <dbReference type="ARBA" id="ARBA00023170"/>
    </source>
</evidence>
<dbReference type="EMBL" id="JANEYF010003387">
    <property type="protein sequence ID" value="KAJ8936768.1"/>
    <property type="molecule type" value="Genomic_DNA"/>
</dbReference>
<keyword evidence="3" id="KW-0812">Transmembrane</keyword>
<keyword evidence="4" id="KW-1133">Transmembrane helix</keyword>
<feature type="domain" description="Ionotropic receptor 75a N-terminal" evidence="8">
    <location>
        <begin position="9"/>
        <end position="110"/>
    </location>
</feature>
<evidence type="ECO:0000256" key="2">
    <source>
        <dbReference type="ARBA" id="ARBA00022475"/>
    </source>
</evidence>
<evidence type="ECO:0000256" key="5">
    <source>
        <dbReference type="ARBA" id="ARBA00023136"/>
    </source>
</evidence>
<keyword evidence="6" id="KW-0675">Receptor</keyword>
<keyword evidence="7" id="KW-0325">Glycoprotein</keyword>
<accession>A0AAV8XFF6</accession>
<dbReference type="InterPro" id="IPR052192">
    <property type="entry name" value="Insect_Ionotropic_Sensory_Rcpt"/>
</dbReference>
<gene>
    <name evidence="9" type="ORF">NQ314_012170</name>
</gene>
<reference evidence="9" key="1">
    <citation type="journal article" date="2023" name="Insect Mol. Biol.">
        <title>Genome sequencing provides insights into the evolution of gene families encoding plant cell wall-degrading enzymes in longhorned beetles.</title>
        <authorList>
            <person name="Shin N.R."/>
            <person name="Okamura Y."/>
            <person name="Kirsch R."/>
            <person name="Pauchet Y."/>
        </authorList>
    </citation>
    <scope>NUCLEOTIDE SEQUENCE</scope>
    <source>
        <strain evidence="9">RBIC_L_NR</strain>
    </source>
</reference>
<dbReference type="PANTHER" id="PTHR42643:SF32">
    <property type="entry name" value="IONOTROPIC RECEPTOR 31A, ISOFORM C-RELATED"/>
    <property type="match status" value="1"/>
</dbReference>
<dbReference type="Proteomes" id="UP001162156">
    <property type="component" value="Unassembled WGS sequence"/>
</dbReference>